<accession>A0A6I0F098</accession>
<gene>
    <name evidence="1" type="ORF">F9B85_11945</name>
</gene>
<dbReference type="RefSeq" id="WP_151621242.1">
    <property type="nucleotide sequence ID" value="NZ_WBXO01000011.1"/>
</dbReference>
<dbReference type="OrthoDB" id="1730086at2"/>
<dbReference type="EMBL" id="WBXO01000011">
    <property type="protein sequence ID" value="KAB2951513.1"/>
    <property type="molecule type" value="Genomic_DNA"/>
</dbReference>
<evidence type="ECO:0000313" key="1">
    <source>
        <dbReference type="EMBL" id="KAB2951513.1"/>
    </source>
</evidence>
<proteinExistence type="predicted"/>
<reference evidence="1 2" key="1">
    <citation type="submission" date="2019-10" db="EMBL/GenBank/DDBJ databases">
        <title>Whole-genome sequence of the extremophile Heliorestis acidaminivorans DSM 24790.</title>
        <authorList>
            <person name="Kyndt J.A."/>
            <person name="Meyer T.E."/>
        </authorList>
    </citation>
    <scope>NUCLEOTIDE SEQUENCE [LARGE SCALE GENOMIC DNA]</scope>
    <source>
        <strain evidence="1 2">DSM 24790</strain>
    </source>
</reference>
<dbReference type="AlphaFoldDB" id="A0A6I0F098"/>
<organism evidence="1 2">
    <name type="scientific">Heliorestis acidaminivorans</name>
    <dbReference type="NCBI Taxonomy" id="553427"/>
    <lineage>
        <taxon>Bacteria</taxon>
        <taxon>Bacillati</taxon>
        <taxon>Bacillota</taxon>
        <taxon>Clostridia</taxon>
        <taxon>Eubacteriales</taxon>
        <taxon>Heliobacteriaceae</taxon>
        <taxon>Heliorestis</taxon>
    </lineage>
</organism>
<evidence type="ECO:0000313" key="2">
    <source>
        <dbReference type="Proteomes" id="UP000468766"/>
    </source>
</evidence>
<comment type="caution">
    <text evidence="1">The sequence shown here is derived from an EMBL/GenBank/DDBJ whole genome shotgun (WGS) entry which is preliminary data.</text>
</comment>
<dbReference type="Proteomes" id="UP000468766">
    <property type="component" value="Unassembled WGS sequence"/>
</dbReference>
<protein>
    <submittedName>
        <fullName evidence="1">Uncharacterized protein</fullName>
    </submittedName>
</protein>
<name>A0A6I0F098_9FIRM</name>
<keyword evidence="2" id="KW-1185">Reference proteome</keyword>
<sequence>MAQTIRNSCLKHEEFRNLSNPKLYALLPVVDREYYQDKPEEHLKKSTEVILDSTLSLEEKRKVLFKPIS</sequence>